<dbReference type="InterPro" id="IPR036388">
    <property type="entry name" value="WH-like_DNA-bd_sf"/>
</dbReference>
<dbReference type="Pfam" id="PF09904">
    <property type="entry name" value="HTH_43"/>
    <property type="match status" value="1"/>
</dbReference>
<keyword evidence="2" id="KW-1185">Reference proteome</keyword>
<proteinExistence type="predicted"/>
<dbReference type="PIRSF" id="PIRSF037266">
    <property type="entry name" value="UCP037266"/>
    <property type="match status" value="1"/>
</dbReference>
<gene>
    <name evidence="1" type="ORF">GEV37_13740</name>
</gene>
<dbReference type="EMBL" id="WHVL01000006">
    <property type="protein sequence ID" value="MCB8890175.1"/>
    <property type="molecule type" value="Genomic_DNA"/>
</dbReference>
<evidence type="ECO:0000313" key="1">
    <source>
        <dbReference type="EMBL" id="MCB8890175.1"/>
    </source>
</evidence>
<dbReference type="RefSeq" id="WP_227390846.1">
    <property type="nucleotide sequence ID" value="NZ_JBHSCJ010000008.1"/>
</dbReference>
<sequence>MTDALSKTRSSFYRRLYVAYLIDQGIQSVPALMEATGMPRRTAQDTITSLGELDIECAFEPIQGERHNSGRYVIKAWGAIDPAWVAAHAERLGAALGYR</sequence>
<evidence type="ECO:0000313" key="2">
    <source>
        <dbReference type="Proteomes" id="UP001319882"/>
    </source>
</evidence>
<dbReference type="InterPro" id="IPR017162">
    <property type="entry name" value="UCP037266"/>
</dbReference>
<comment type="caution">
    <text evidence="1">The sequence shown here is derived from an EMBL/GenBank/DDBJ whole genome shotgun (WGS) entry which is preliminary data.</text>
</comment>
<protein>
    <submittedName>
        <fullName evidence="1">Winged helix-turn-helix domain-containing protein</fullName>
    </submittedName>
</protein>
<organism evidence="1 2">
    <name type="scientific">Vreelandella malpeensis</name>
    <dbReference type="NCBI Taxonomy" id="1172368"/>
    <lineage>
        <taxon>Bacteria</taxon>
        <taxon>Pseudomonadati</taxon>
        <taxon>Pseudomonadota</taxon>
        <taxon>Gammaproteobacteria</taxon>
        <taxon>Oceanospirillales</taxon>
        <taxon>Halomonadaceae</taxon>
        <taxon>Vreelandella</taxon>
    </lineage>
</organism>
<reference evidence="1 2" key="1">
    <citation type="journal article" date="2021" name="Sci. Rep.">
        <title>Genome analysis of a halophilic bacterium Halomonas malpeensis YU-PRIM-29(T) reveals its exopolysaccharide and pigment producing capabilities.</title>
        <authorList>
            <person name="Athmika"/>
            <person name="Ghate S.D."/>
            <person name="Arun A.B."/>
            <person name="Rao S.S."/>
            <person name="Kumar S.T.A."/>
            <person name="Kandiyil M.K."/>
            <person name="Saptami K."/>
            <person name="Rekha P.D."/>
        </authorList>
    </citation>
    <scope>NUCLEOTIDE SEQUENCE [LARGE SCALE GENOMIC DNA]</scope>
    <source>
        <strain evidence="2">prim 29</strain>
    </source>
</reference>
<name>A0ABS8DVS9_9GAMM</name>
<accession>A0ABS8DVS9</accession>
<dbReference type="Gene3D" id="1.10.10.10">
    <property type="entry name" value="Winged helix-like DNA-binding domain superfamily/Winged helix DNA-binding domain"/>
    <property type="match status" value="1"/>
</dbReference>
<dbReference type="Proteomes" id="UP001319882">
    <property type="component" value="Unassembled WGS sequence"/>
</dbReference>